<sequence length="377" mass="42388">MKFAVLSSVLALTPAVMADWKIAKNREIEYTSVEGFFMQDNTSTDASAFDYANWNFGLLNRTYTTDPKRKTIKKKGSKPTKAPWPTGYKTQWERFEKYVDHLNRKAPKDTLYKVLVMGRHGEGWHNAAETYYGTPAWNCYWSEQTGNGTANWEDPLLTTAGLQEAYKANAYFKSRFEEYGMPYFESYYTSPLARCVITARETFANLDLPRSHRFKPVVKEKFRESISIHTCDHRSNKTYISTLADGIKFERGFTEKDELWTGTEGETAEHQLARSKEVLDDVFTNDDATWVSVTSHSGEISKLLTTLNHRAFRLSTGQIIPVLVKAKLVAIEPTTTYASWTTEATCNAPPVTSISGQGCVCSSATTLAAVVARATAA</sequence>
<dbReference type="GO" id="GO:0005737">
    <property type="term" value="C:cytoplasm"/>
    <property type="evidence" value="ECO:0007669"/>
    <property type="project" value="TreeGrafter"/>
</dbReference>
<dbReference type="CDD" id="cd07040">
    <property type="entry name" value="HP"/>
    <property type="match status" value="1"/>
</dbReference>
<gene>
    <name evidence="2" type="ORF">EDB81DRAFT_639630</name>
</gene>
<dbReference type="GO" id="GO:0016791">
    <property type="term" value="F:phosphatase activity"/>
    <property type="evidence" value="ECO:0007669"/>
    <property type="project" value="TreeGrafter"/>
</dbReference>
<reference evidence="2" key="1">
    <citation type="journal article" date="2021" name="Nat. Commun.">
        <title>Genetic determinants of endophytism in the Arabidopsis root mycobiome.</title>
        <authorList>
            <person name="Mesny F."/>
            <person name="Miyauchi S."/>
            <person name="Thiergart T."/>
            <person name="Pickel B."/>
            <person name="Atanasova L."/>
            <person name="Karlsson M."/>
            <person name="Huettel B."/>
            <person name="Barry K.W."/>
            <person name="Haridas S."/>
            <person name="Chen C."/>
            <person name="Bauer D."/>
            <person name="Andreopoulos W."/>
            <person name="Pangilinan J."/>
            <person name="LaButti K."/>
            <person name="Riley R."/>
            <person name="Lipzen A."/>
            <person name="Clum A."/>
            <person name="Drula E."/>
            <person name="Henrissat B."/>
            <person name="Kohler A."/>
            <person name="Grigoriev I.V."/>
            <person name="Martin F.M."/>
            <person name="Hacquard S."/>
        </authorList>
    </citation>
    <scope>NUCLEOTIDE SEQUENCE</scope>
    <source>
        <strain evidence="2">MPI-CAGE-AT-0147</strain>
    </source>
</reference>
<dbReference type="SUPFAM" id="SSF53254">
    <property type="entry name" value="Phosphoglycerate mutase-like"/>
    <property type="match status" value="1"/>
</dbReference>
<dbReference type="InterPro" id="IPR050275">
    <property type="entry name" value="PGM_Phosphatase"/>
</dbReference>
<comment type="caution">
    <text evidence="2">The sequence shown here is derived from an EMBL/GenBank/DDBJ whole genome shotgun (WGS) entry which is preliminary data.</text>
</comment>
<name>A0A9P9JFL4_9HYPO</name>
<organism evidence="2 3">
    <name type="scientific">Dactylonectria macrodidyma</name>
    <dbReference type="NCBI Taxonomy" id="307937"/>
    <lineage>
        <taxon>Eukaryota</taxon>
        <taxon>Fungi</taxon>
        <taxon>Dikarya</taxon>
        <taxon>Ascomycota</taxon>
        <taxon>Pezizomycotina</taxon>
        <taxon>Sordariomycetes</taxon>
        <taxon>Hypocreomycetidae</taxon>
        <taxon>Hypocreales</taxon>
        <taxon>Nectriaceae</taxon>
        <taxon>Dactylonectria</taxon>
    </lineage>
</organism>
<accession>A0A9P9JFL4</accession>
<evidence type="ECO:0000313" key="3">
    <source>
        <dbReference type="Proteomes" id="UP000738349"/>
    </source>
</evidence>
<dbReference type="InterPro" id="IPR029033">
    <property type="entry name" value="His_PPase_superfam"/>
</dbReference>
<dbReference type="PANTHER" id="PTHR48100">
    <property type="entry name" value="BROAD-SPECIFICITY PHOSPHATASE YOR283W-RELATED"/>
    <property type="match status" value="1"/>
</dbReference>
<dbReference type="EMBL" id="JAGMUV010000003">
    <property type="protein sequence ID" value="KAH7165366.1"/>
    <property type="molecule type" value="Genomic_DNA"/>
</dbReference>
<keyword evidence="1" id="KW-0732">Signal</keyword>
<evidence type="ECO:0000256" key="1">
    <source>
        <dbReference type="SAM" id="SignalP"/>
    </source>
</evidence>
<dbReference type="InterPro" id="IPR013078">
    <property type="entry name" value="His_Pase_superF_clade-1"/>
</dbReference>
<feature type="signal peptide" evidence="1">
    <location>
        <begin position="1"/>
        <end position="18"/>
    </location>
</feature>
<feature type="chain" id="PRO_5040208613" evidence="1">
    <location>
        <begin position="19"/>
        <end position="377"/>
    </location>
</feature>
<dbReference type="AlphaFoldDB" id="A0A9P9JFL4"/>
<dbReference type="Gene3D" id="3.40.50.1240">
    <property type="entry name" value="Phosphoglycerate mutase-like"/>
    <property type="match status" value="1"/>
</dbReference>
<evidence type="ECO:0000313" key="2">
    <source>
        <dbReference type="EMBL" id="KAH7165366.1"/>
    </source>
</evidence>
<proteinExistence type="predicted"/>
<protein>
    <submittedName>
        <fullName evidence="2">Histidine phosphatase superfamily</fullName>
    </submittedName>
</protein>
<dbReference type="Proteomes" id="UP000738349">
    <property type="component" value="Unassembled WGS sequence"/>
</dbReference>
<keyword evidence="3" id="KW-1185">Reference proteome</keyword>
<dbReference type="PANTHER" id="PTHR48100:SF32">
    <property type="entry name" value="ANCHORED PROTEIN, PUTATIVE (AFU_ORTHOLOGUE AFUA_1G10590)-RELATED"/>
    <property type="match status" value="1"/>
</dbReference>
<dbReference type="Pfam" id="PF00300">
    <property type="entry name" value="His_Phos_1"/>
    <property type="match status" value="1"/>
</dbReference>
<dbReference type="OrthoDB" id="496981at2759"/>